<sequence>MKRGSADEVPIPCLDPDDEHLTRLLPSEILSALFSPDLETTYPPDPVATGENPFDPSPIPEDDSEMKQQRKIILRGSIALAVILGLCLLGFWLWWIIWYIPLTRRRREAAQQREMGLAQMERDREQARMRAAESEMGPDGILVPRIRFNAHKGNKDPYDIESIMNMEEGEKSRSICERPDEGNTPANYENKMKEKIENETISERKDSLVPDPVVANPAMPASVEDPDAITPAPPR</sequence>
<feature type="compositionally biased region" description="Basic and acidic residues" evidence="1">
    <location>
        <begin position="190"/>
        <end position="208"/>
    </location>
</feature>
<keyword evidence="2" id="KW-0812">Transmembrane</keyword>
<evidence type="ECO:0000256" key="2">
    <source>
        <dbReference type="SAM" id="Phobius"/>
    </source>
</evidence>
<keyword evidence="4" id="KW-1185">Reference proteome</keyword>
<evidence type="ECO:0000313" key="3">
    <source>
        <dbReference type="EMBL" id="KAF2009884.1"/>
    </source>
</evidence>
<feature type="region of interest" description="Disordered" evidence="1">
    <location>
        <begin position="170"/>
        <end position="235"/>
    </location>
</feature>
<accession>A0A6A5XAT2</accession>
<dbReference type="RefSeq" id="XP_033378223.1">
    <property type="nucleotide sequence ID" value="XM_033529345.1"/>
</dbReference>
<dbReference type="Proteomes" id="UP000799778">
    <property type="component" value="Unassembled WGS sequence"/>
</dbReference>
<evidence type="ECO:0000313" key="4">
    <source>
        <dbReference type="Proteomes" id="UP000799778"/>
    </source>
</evidence>
<gene>
    <name evidence="3" type="ORF">BU24DRAFT_427920</name>
</gene>
<evidence type="ECO:0000256" key="1">
    <source>
        <dbReference type="SAM" id="MobiDB-lite"/>
    </source>
</evidence>
<feature type="compositionally biased region" description="Basic and acidic residues" evidence="1">
    <location>
        <begin position="170"/>
        <end position="181"/>
    </location>
</feature>
<organism evidence="3 4">
    <name type="scientific">Aaosphaeria arxii CBS 175.79</name>
    <dbReference type="NCBI Taxonomy" id="1450172"/>
    <lineage>
        <taxon>Eukaryota</taxon>
        <taxon>Fungi</taxon>
        <taxon>Dikarya</taxon>
        <taxon>Ascomycota</taxon>
        <taxon>Pezizomycotina</taxon>
        <taxon>Dothideomycetes</taxon>
        <taxon>Pleosporomycetidae</taxon>
        <taxon>Pleosporales</taxon>
        <taxon>Pleosporales incertae sedis</taxon>
        <taxon>Aaosphaeria</taxon>
    </lineage>
</organism>
<dbReference type="AlphaFoldDB" id="A0A6A5XAT2"/>
<protein>
    <submittedName>
        <fullName evidence="3">Uncharacterized protein</fullName>
    </submittedName>
</protein>
<proteinExistence type="predicted"/>
<keyword evidence="2" id="KW-0472">Membrane</keyword>
<feature type="region of interest" description="Disordered" evidence="1">
    <location>
        <begin position="37"/>
        <end position="64"/>
    </location>
</feature>
<reference evidence="3" key="1">
    <citation type="journal article" date="2020" name="Stud. Mycol.">
        <title>101 Dothideomycetes genomes: a test case for predicting lifestyles and emergence of pathogens.</title>
        <authorList>
            <person name="Haridas S."/>
            <person name="Albert R."/>
            <person name="Binder M."/>
            <person name="Bloem J."/>
            <person name="Labutti K."/>
            <person name="Salamov A."/>
            <person name="Andreopoulos B."/>
            <person name="Baker S."/>
            <person name="Barry K."/>
            <person name="Bills G."/>
            <person name="Bluhm B."/>
            <person name="Cannon C."/>
            <person name="Castanera R."/>
            <person name="Culley D."/>
            <person name="Daum C."/>
            <person name="Ezra D."/>
            <person name="Gonzalez J."/>
            <person name="Henrissat B."/>
            <person name="Kuo A."/>
            <person name="Liang C."/>
            <person name="Lipzen A."/>
            <person name="Lutzoni F."/>
            <person name="Magnuson J."/>
            <person name="Mondo S."/>
            <person name="Nolan M."/>
            <person name="Ohm R."/>
            <person name="Pangilinan J."/>
            <person name="Park H.-J."/>
            <person name="Ramirez L."/>
            <person name="Alfaro M."/>
            <person name="Sun H."/>
            <person name="Tritt A."/>
            <person name="Yoshinaga Y."/>
            <person name="Zwiers L.-H."/>
            <person name="Turgeon B."/>
            <person name="Goodwin S."/>
            <person name="Spatafora J."/>
            <person name="Crous P."/>
            <person name="Grigoriev I."/>
        </authorList>
    </citation>
    <scope>NUCLEOTIDE SEQUENCE</scope>
    <source>
        <strain evidence="3">CBS 175.79</strain>
    </source>
</reference>
<feature type="transmembrane region" description="Helical" evidence="2">
    <location>
        <begin position="72"/>
        <end position="98"/>
    </location>
</feature>
<dbReference type="GeneID" id="54286742"/>
<keyword evidence="2" id="KW-1133">Transmembrane helix</keyword>
<name>A0A6A5XAT2_9PLEO</name>
<dbReference type="EMBL" id="ML978077">
    <property type="protein sequence ID" value="KAF2009884.1"/>
    <property type="molecule type" value="Genomic_DNA"/>
</dbReference>